<dbReference type="RefSeq" id="WP_110963820.1">
    <property type="nucleotide sequence ID" value="NZ_CP029693.1"/>
</dbReference>
<evidence type="ECO:0000313" key="18">
    <source>
        <dbReference type="EMBL" id="AWY40057.1"/>
    </source>
</evidence>
<dbReference type="OrthoDB" id="9769355at2"/>
<evidence type="ECO:0000256" key="1">
    <source>
        <dbReference type="ARBA" id="ARBA00001962"/>
    </source>
</evidence>
<keyword evidence="11" id="KW-0472">Membrane</keyword>
<evidence type="ECO:0000256" key="5">
    <source>
        <dbReference type="ARBA" id="ARBA00022714"/>
    </source>
</evidence>
<keyword evidence="7" id="KW-1133">Transmembrane helix</keyword>
<dbReference type="PANTHER" id="PTHR21266:SF32">
    <property type="entry name" value="CHOLESTEROL 7-DESATURASE NVD"/>
    <property type="match status" value="1"/>
</dbReference>
<dbReference type="Pfam" id="PF00355">
    <property type="entry name" value="Rieske"/>
    <property type="match status" value="1"/>
</dbReference>
<proteinExistence type="inferred from homology"/>
<dbReference type="SUPFAM" id="SSF55961">
    <property type="entry name" value="Bet v1-like"/>
    <property type="match status" value="1"/>
</dbReference>
<dbReference type="GO" id="GO:0005737">
    <property type="term" value="C:cytoplasm"/>
    <property type="evidence" value="ECO:0007669"/>
    <property type="project" value="TreeGrafter"/>
</dbReference>
<dbReference type="InterPro" id="IPR017941">
    <property type="entry name" value="Rieske_2Fe-2S"/>
</dbReference>
<keyword evidence="10" id="KW-0411">Iron-sulfur</keyword>
<evidence type="ECO:0000256" key="7">
    <source>
        <dbReference type="ARBA" id="ARBA00022989"/>
    </source>
</evidence>
<dbReference type="Pfam" id="PF19298">
    <property type="entry name" value="KshA_C"/>
    <property type="match status" value="1"/>
</dbReference>
<dbReference type="Gene3D" id="2.102.10.10">
    <property type="entry name" value="Rieske [2Fe-2S] iron-sulphur domain"/>
    <property type="match status" value="1"/>
</dbReference>
<keyword evidence="5" id="KW-0001">2Fe-2S</keyword>
<dbReference type="EC" id="1.14.19.21" evidence="14"/>
<comment type="similarity">
    <text evidence="13">Belongs to the cholesterol 7-desaturase family.</text>
</comment>
<comment type="catalytic activity">
    <reaction evidence="15">
        <text>cholesterol + NADH + O2 + H(+) = 7-dehydrocholesterol + NAD(+) + 2 H2O</text>
        <dbReference type="Rhea" id="RHEA:51644"/>
        <dbReference type="ChEBI" id="CHEBI:15377"/>
        <dbReference type="ChEBI" id="CHEBI:15378"/>
        <dbReference type="ChEBI" id="CHEBI:15379"/>
        <dbReference type="ChEBI" id="CHEBI:16113"/>
        <dbReference type="ChEBI" id="CHEBI:17759"/>
        <dbReference type="ChEBI" id="CHEBI:57540"/>
        <dbReference type="ChEBI" id="CHEBI:57945"/>
        <dbReference type="EC" id="1.14.19.21"/>
    </reaction>
    <physiologicalReaction direction="left-to-right" evidence="15">
        <dbReference type="Rhea" id="RHEA:51645"/>
    </physiologicalReaction>
</comment>
<dbReference type="InterPro" id="IPR036922">
    <property type="entry name" value="Rieske_2Fe-2S_sf"/>
</dbReference>
<keyword evidence="9" id="KW-0408">Iron</keyword>
<dbReference type="GO" id="GO:0046872">
    <property type="term" value="F:metal ion binding"/>
    <property type="evidence" value="ECO:0007669"/>
    <property type="project" value="UniProtKB-KW"/>
</dbReference>
<keyword evidence="4" id="KW-0812">Transmembrane</keyword>
<gene>
    <name evidence="18" type="ORF">DKY63_09150</name>
</gene>
<dbReference type="GO" id="GO:0008203">
    <property type="term" value="P:cholesterol metabolic process"/>
    <property type="evidence" value="ECO:0007669"/>
    <property type="project" value="InterPro"/>
</dbReference>
<reference evidence="18 19" key="1">
    <citation type="submission" date="2018-05" db="EMBL/GenBank/DDBJ databases">
        <title>Whole genome sequence of Pseudomonas putida JBC17.</title>
        <authorList>
            <person name="Lee Y.H."/>
            <person name="David K."/>
        </authorList>
    </citation>
    <scope>NUCLEOTIDE SEQUENCE [LARGE SCALE GENOMIC DNA]</scope>
    <source>
        <strain evidence="18 19">JBC17</strain>
    </source>
</reference>
<evidence type="ECO:0000256" key="12">
    <source>
        <dbReference type="ARBA" id="ARBA00025712"/>
    </source>
</evidence>
<evidence type="ECO:0000259" key="17">
    <source>
        <dbReference type="PROSITE" id="PS51296"/>
    </source>
</evidence>
<comment type="pathway">
    <text evidence="3">Hormone biosynthesis.</text>
</comment>
<dbReference type="Proteomes" id="UP000250299">
    <property type="component" value="Chromosome"/>
</dbReference>
<keyword evidence="8" id="KW-0560">Oxidoreductase</keyword>
<evidence type="ECO:0000256" key="9">
    <source>
        <dbReference type="ARBA" id="ARBA00023004"/>
    </source>
</evidence>
<dbReference type="EMBL" id="CP029693">
    <property type="protein sequence ID" value="AWY40057.1"/>
    <property type="molecule type" value="Genomic_DNA"/>
</dbReference>
<dbReference type="Gene3D" id="3.90.380.10">
    <property type="entry name" value="Naphthalene 1,2-dioxygenase Alpha Subunit, Chain A, domain 1"/>
    <property type="match status" value="1"/>
</dbReference>
<accession>A0A2Z4RGI5</accession>
<evidence type="ECO:0000256" key="3">
    <source>
        <dbReference type="ARBA" id="ARBA00004972"/>
    </source>
</evidence>
<dbReference type="GO" id="GO:0051537">
    <property type="term" value="F:2 iron, 2 sulfur cluster binding"/>
    <property type="evidence" value="ECO:0007669"/>
    <property type="project" value="UniProtKB-KW"/>
</dbReference>
<comment type="catalytic activity">
    <reaction evidence="16">
        <text>cholesterol + NADPH + O2 + H(+) = 7-dehydrocholesterol + NADP(+) + 2 H2O</text>
        <dbReference type="Rhea" id="RHEA:45024"/>
        <dbReference type="ChEBI" id="CHEBI:15377"/>
        <dbReference type="ChEBI" id="CHEBI:15378"/>
        <dbReference type="ChEBI" id="CHEBI:15379"/>
        <dbReference type="ChEBI" id="CHEBI:16113"/>
        <dbReference type="ChEBI" id="CHEBI:17759"/>
        <dbReference type="ChEBI" id="CHEBI:57783"/>
        <dbReference type="ChEBI" id="CHEBI:58349"/>
        <dbReference type="EC" id="1.14.19.21"/>
    </reaction>
    <physiologicalReaction direction="left-to-right" evidence="16">
        <dbReference type="Rhea" id="RHEA:45025"/>
    </physiologicalReaction>
</comment>
<evidence type="ECO:0000256" key="4">
    <source>
        <dbReference type="ARBA" id="ARBA00022692"/>
    </source>
</evidence>
<evidence type="ECO:0000256" key="2">
    <source>
        <dbReference type="ARBA" id="ARBA00004370"/>
    </source>
</evidence>
<protein>
    <recommendedName>
        <fullName evidence="14">cholesterol 7-desaturase</fullName>
        <ecNumber evidence="14">1.14.19.21</ecNumber>
    </recommendedName>
</protein>
<evidence type="ECO:0000256" key="8">
    <source>
        <dbReference type="ARBA" id="ARBA00023002"/>
    </source>
</evidence>
<name>A0A2Z4RGI5_PSEPU</name>
<keyword evidence="6" id="KW-0479">Metal-binding</keyword>
<dbReference type="AlphaFoldDB" id="A0A2Z4RGI5"/>
<dbReference type="SUPFAM" id="SSF50022">
    <property type="entry name" value="ISP domain"/>
    <property type="match status" value="1"/>
</dbReference>
<evidence type="ECO:0000256" key="13">
    <source>
        <dbReference type="ARBA" id="ARBA00025729"/>
    </source>
</evidence>
<dbReference type="PROSITE" id="PS51296">
    <property type="entry name" value="RIESKE"/>
    <property type="match status" value="1"/>
</dbReference>
<evidence type="ECO:0000313" key="19">
    <source>
        <dbReference type="Proteomes" id="UP000250299"/>
    </source>
</evidence>
<evidence type="ECO:0000256" key="15">
    <source>
        <dbReference type="ARBA" id="ARBA00047853"/>
    </source>
</evidence>
<evidence type="ECO:0000256" key="11">
    <source>
        <dbReference type="ARBA" id="ARBA00023136"/>
    </source>
</evidence>
<evidence type="ECO:0000256" key="6">
    <source>
        <dbReference type="ARBA" id="ARBA00022723"/>
    </source>
</evidence>
<feature type="domain" description="Rieske" evidence="17">
    <location>
        <begin position="11"/>
        <end position="113"/>
    </location>
</feature>
<dbReference type="GO" id="GO:0170056">
    <property type="term" value="F:cholesterol 7-desaturase [NAD(P)H] activity"/>
    <property type="evidence" value="ECO:0007669"/>
    <property type="project" value="UniProtKB-EC"/>
</dbReference>
<dbReference type="InterPro" id="IPR045605">
    <property type="entry name" value="KshA-like_C"/>
</dbReference>
<dbReference type="PANTHER" id="PTHR21266">
    <property type="entry name" value="IRON-SULFUR DOMAIN CONTAINING PROTEIN"/>
    <property type="match status" value="1"/>
</dbReference>
<organism evidence="18 19">
    <name type="scientific">Pseudomonas putida</name>
    <name type="common">Arthrobacter siderocapsulatus</name>
    <dbReference type="NCBI Taxonomy" id="303"/>
    <lineage>
        <taxon>Bacteria</taxon>
        <taxon>Pseudomonadati</taxon>
        <taxon>Pseudomonadota</taxon>
        <taxon>Gammaproteobacteria</taxon>
        <taxon>Pseudomonadales</taxon>
        <taxon>Pseudomonadaceae</taxon>
        <taxon>Pseudomonas</taxon>
    </lineage>
</organism>
<dbReference type="GO" id="GO:0016020">
    <property type="term" value="C:membrane"/>
    <property type="evidence" value="ECO:0007669"/>
    <property type="project" value="UniProtKB-SubCell"/>
</dbReference>
<comment type="cofactor">
    <cofactor evidence="1">
        <name>Fe cation</name>
        <dbReference type="ChEBI" id="CHEBI:24875"/>
    </cofactor>
</comment>
<dbReference type="InterPro" id="IPR050584">
    <property type="entry name" value="Cholesterol_7-desaturase"/>
</dbReference>
<comment type="subcellular location">
    <subcellularLocation>
        <location evidence="2">Membrane</location>
    </subcellularLocation>
</comment>
<evidence type="ECO:0000256" key="10">
    <source>
        <dbReference type="ARBA" id="ARBA00023014"/>
    </source>
</evidence>
<evidence type="ECO:0000256" key="14">
    <source>
        <dbReference type="ARBA" id="ARBA00026095"/>
    </source>
</evidence>
<sequence length="344" mass="39144">MLNLSMKPTGWFQIGWSDELAPGSVKPMKYLGHDLVAFRSEAGELAVLDAHCHHMGAHLGYGGKVKGDCIACPYHGWQWNTKGENALIPYQDHPIRKKLRKWDVVEQHGIMFLWHDPASGPPRDGWLPDVFDHPEHPADPADYYPCYPHAVVFAPEEPIHPQLITENAADTMHFRFAHNAPEDPVLLAFDTSTAIWKSTMGFRSKVTKEVAMLLHARNAGVGLNFSIFDHPVLARRLVLSCTPVDDEKSDLRVSYYFRRDPKSPEHMPESVRQMARHTRVLFEEDAVIWRHQKFVQRPIYARQDVAGYTALRTWCEQFYEATGSNQGPLKVLEDTGEPVNCSLL</sequence>
<evidence type="ECO:0000256" key="16">
    <source>
        <dbReference type="ARBA" id="ARBA00049548"/>
    </source>
</evidence>
<comment type="pathway">
    <text evidence="12">Steroid hormone biosynthesis; dafachronic acid biosynthesis.</text>
</comment>